<dbReference type="AlphaFoldDB" id="A0A930W2S7"/>
<proteinExistence type="predicted"/>
<dbReference type="Pfam" id="PF10066">
    <property type="entry name" value="DUF2304"/>
    <property type="match status" value="1"/>
</dbReference>
<dbReference type="EMBL" id="JABZGT010000016">
    <property type="protein sequence ID" value="MBF4808753.1"/>
    <property type="molecule type" value="Genomic_DNA"/>
</dbReference>
<organism evidence="2 3">
    <name type="scientific">Lancefieldella parvula</name>
    <dbReference type="NCBI Taxonomy" id="1382"/>
    <lineage>
        <taxon>Bacteria</taxon>
        <taxon>Bacillati</taxon>
        <taxon>Actinomycetota</taxon>
        <taxon>Coriobacteriia</taxon>
        <taxon>Coriobacteriales</taxon>
        <taxon>Atopobiaceae</taxon>
        <taxon>Lancefieldella</taxon>
    </lineage>
</organism>
<dbReference type="RefSeq" id="WP_313993676.1">
    <property type="nucleotide sequence ID" value="NZ_CAUQBC010000001.1"/>
</dbReference>
<keyword evidence="1" id="KW-1133">Transmembrane helix</keyword>
<dbReference type="Proteomes" id="UP000772566">
    <property type="component" value="Unassembled WGS sequence"/>
</dbReference>
<sequence length="128" mass="14434">MTLVLRILLLIGALFAMGIVINSVRKSKIRISDSVYWVVSAGILVLFALIPQLAYFFAGLFGFMSPANFVLLLVIVLMLIRIFHQSCAISKLTYKVEQLSAELALRDKDARDEKNLDFVTDLNQRTRV</sequence>
<dbReference type="InterPro" id="IPR019277">
    <property type="entry name" value="DUF2304"/>
</dbReference>
<keyword evidence="1" id="KW-0472">Membrane</keyword>
<feature type="transmembrane region" description="Helical" evidence="1">
    <location>
        <begin position="63"/>
        <end position="83"/>
    </location>
</feature>
<evidence type="ECO:0000256" key="1">
    <source>
        <dbReference type="SAM" id="Phobius"/>
    </source>
</evidence>
<reference evidence="2" key="1">
    <citation type="submission" date="2020-04" db="EMBL/GenBank/DDBJ databases">
        <title>Deep metagenomics examines the oral microbiome during advanced dental caries in children, revealing novel taxa and co-occurrences with host molecules.</title>
        <authorList>
            <person name="Baker J.L."/>
            <person name="Morton J.T."/>
            <person name="Dinis M."/>
            <person name="Alvarez R."/>
            <person name="Tran N.C."/>
            <person name="Knight R."/>
            <person name="Edlund A."/>
        </authorList>
    </citation>
    <scope>NUCLEOTIDE SEQUENCE</scope>
    <source>
        <strain evidence="2">JCVI_22A_bin.2</strain>
    </source>
</reference>
<evidence type="ECO:0000313" key="3">
    <source>
        <dbReference type="Proteomes" id="UP000772566"/>
    </source>
</evidence>
<evidence type="ECO:0000313" key="2">
    <source>
        <dbReference type="EMBL" id="MBF4808753.1"/>
    </source>
</evidence>
<feature type="transmembrane region" description="Helical" evidence="1">
    <location>
        <begin position="36"/>
        <end position="57"/>
    </location>
</feature>
<protein>
    <submittedName>
        <fullName evidence="2">DUF2304 domain-containing protein</fullName>
    </submittedName>
</protein>
<name>A0A930W2S7_9ACTN</name>
<feature type="transmembrane region" description="Helical" evidence="1">
    <location>
        <begin position="6"/>
        <end position="24"/>
    </location>
</feature>
<gene>
    <name evidence="2" type="ORF">HXK23_00760</name>
</gene>
<comment type="caution">
    <text evidence="2">The sequence shown here is derived from an EMBL/GenBank/DDBJ whole genome shotgun (WGS) entry which is preliminary data.</text>
</comment>
<keyword evidence="1" id="KW-0812">Transmembrane</keyword>
<accession>A0A930W2S7</accession>